<sequence length="163" mass="18182">MAGLDPNRNTRYEYTNAALSKPAPEDADPKWMELNNTLKNLMEKLINHECMRENAQQPYMTPAASKNQVYFVWDFVGRTLAMMDAVPPQLQASPQWSPAVEKMWKGEIVGRSAVVAGLISGDTSGDPKLSMLIRSMNPSQSGSQPEFGVEIKQLANRLQEIRA</sequence>
<dbReference type="Proteomes" id="UP001265746">
    <property type="component" value="Unassembled WGS sequence"/>
</dbReference>
<accession>A0AAD9W955</accession>
<organism evidence="2 3">
    <name type="scientific">Phomopsis amygdali</name>
    <name type="common">Fusicoccum amygdali</name>
    <dbReference type="NCBI Taxonomy" id="1214568"/>
    <lineage>
        <taxon>Eukaryota</taxon>
        <taxon>Fungi</taxon>
        <taxon>Dikarya</taxon>
        <taxon>Ascomycota</taxon>
        <taxon>Pezizomycotina</taxon>
        <taxon>Sordariomycetes</taxon>
        <taxon>Sordariomycetidae</taxon>
        <taxon>Diaporthales</taxon>
        <taxon>Diaporthaceae</taxon>
        <taxon>Diaporthe</taxon>
    </lineage>
</organism>
<proteinExistence type="predicted"/>
<evidence type="ECO:0000256" key="1">
    <source>
        <dbReference type="SAM" id="MobiDB-lite"/>
    </source>
</evidence>
<dbReference type="EMBL" id="JAUJFL010000001">
    <property type="protein sequence ID" value="KAK2615570.1"/>
    <property type="molecule type" value="Genomic_DNA"/>
</dbReference>
<protein>
    <submittedName>
        <fullName evidence="2">Uncharacterized protein</fullName>
    </submittedName>
</protein>
<reference evidence="2" key="1">
    <citation type="submission" date="2023-06" db="EMBL/GenBank/DDBJ databases">
        <authorList>
            <person name="Noh H."/>
        </authorList>
    </citation>
    <scope>NUCLEOTIDE SEQUENCE</scope>
    <source>
        <strain evidence="2">DUCC20226</strain>
    </source>
</reference>
<keyword evidence="3" id="KW-1185">Reference proteome</keyword>
<feature type="region of interest" description="Disordered" evidence="1">
    <location>
        <begin position="1"/>
        <end position="28"/>
    </location>
</feature>
<evidence type="ECO:0000313" key="2">
    <source>
        <dbReference type="EMBL" id="KAK2615570.1"/>
    </source>
</evidence>
<name>A0AAD9W955_PHOAM</name>
<gene>
    <name evidence="2" type="ORF">N8I77_002316</name>
</gene>
<dbReference type="AlphaFoldDB" id="A0AAD9W955"/>
<comment type="caution">
    <text evidence="2">The sequence shown here is derived from an EMBL/GenBank/DDBJ whole genome shotgun (WGS) entry which is preliminary data.</text>
</comment>
<evidence type="ECO:0000313" key="3">
    <source>
        <dbReference type="Proteomes" id="UP001265746"/>
    </source>
</evidence>